<comment type="subcellular location">
    <subcellularLocation>
        <location evidence="1">Cytoplasm</location>
    </subcellularLocation>
</comment>
<keyword evidence="5" id="KW-1185">Reference proteome</keyword>
<dbReference type="EMBL" id="JACXVP010000005">
    <property type="protein sequence ID" value="KAG5607485.1"/>
    <property type="molecule type" value="Genomic_DNA"/>
</dbReference>
<dbReference type="InterPro" id="IPR029021">
    <property type="entry name" value="Prot-tyrosine_phosphatase-like"/>
</dbReference>
<evidence type="ECO:0000256" key="2">
    <source>
        <dbReference type="ARBA" id="ARBA00022490"/>
    </source>
</evidence>
<evidence type="ECO:0000256" key="3">
    <source>
        <dbReference type="ARBA" id="ARBA00022801"/>
    </source>
</evidence>
<dbReference type="GO" id="GO:0005737">
    <property type="term" value="C:cytoplasm"/>
    <property type="evidence" value="ECO:0007669"/>
    <property type="project" value="UniProtKB-SubCell"/>
</dbReference>
<sequence length="176" mass="20749">MSMIVDLKEEGDDDLLVQLPPTNFSAVENNYIYRSGIHHPSNFTFLQPLSLRSIIYLCTEPYPEENIELLRSNNIKLYPFGMDGTRMHQLCQRTSEIIMDGLRVITDERNHLILVHCKRGKHQTDCVVECLRKLQNWCLDVVVEEEFKHFAGAKWRETDLKILDVQILFEYFKYLL</sequence>
<dbReference type="PANTHER" id="PTHR31126:SF46">
    <property type="entry name" value="TYROSINE-PROTEIN PHOSPHATASE DSP5"/>
    <property type="match status" value="1"/>
</dbReference>
<evidence type="ECO:0000256" key="1">
    <source>
        <dbReference type="ARBA" id="ARBA00004496"/>
    </source>
</evidence>
<dbReference type="InterPro" id="IPR020428">
    <property type="entry name" value="PFA-DSPs"/>
</dbReference>
<reference evidence="4 5" key="1">
    <citation type="submission" date="2020-09" db="EMBL/GenBank/DDBJ databases">
        <title>De no assembly of potato wild relative species, Solanum commersonii.</title>
        <authorList>
            <person name="Cho K."/>
        </authorList>
    </citation>
    <scope>NUCLEOTIDE SEQUENCE [LARGE SCALE GENOMIC DNA]</scope>
    <source>
        <strain evidence="4">LZ3.2</strain>
        <tissue evidence="4">Leaf</tissue>
    </source>
</reference>
<dbReference type="Pfam" id="PF03162">
    <property type="entry name" value="Y_phosphatase2"/>
    <property type="match status" value="1"/>
</dbReference>
<gene>
    <name evidence="4" type="ORF">H5410_028977</name>
</gene>
<dbReference type="GO" id="GO:0016791">
    <property type="term" value="F:phosphatase activity"/>
    <property type="evidence" value="ECO:0007669"/>
    <property type="project" value="InterPro"/>
</dbReference>
<dbReference type="Gene3D" id="3.90.190.10">
    <property type="entry name" value="Protein tyrosine phosphatase superfamily"/>
    <property type="match status" value="1"/>
</dbReference>
<organism evidence="4 5">
    <name type="scientific">Solanum commersonii</name>
    <name type="common">Commerson's wild potato</name>
    <name type="synonym">Commerson's nightshade</name>
    <dbReference type="NCBI Taxonomy" id="4109"/>
    <lineage>
        <taxon>Eukaryota</taxon>
        <taxon>Viridiplantae</taxon>
        <taxon>Streptophyta</taxon>
        <taxon>Embryophyta</taxon>
        <taxon>Tracheophyta</taxon>
        <taxon>Spermatophyta</taxon>
        <taxon>Magnoliopsida</taxon>
        <taxon>eudicotyledons</taxon>
        <taxon>Gunneridae</taxon>
        <taxon>Pentapetalae</taxon>
        <taxon>asterids</taxon>
        <taxon>lamiids</taxon>
        <taxon>Solanales</taxon>
        <taxon>Solanaceae</taxon>
        <taxon>Solanoideae</taxon>
        <taxon>Solaneae</taxon>
        <taxon>Solanum</taxon>
    </lineage>
</organism>
<dbReference type="OrthoDB" id="6375174at2759"/>
<protein>
    <submittedName>
        <fullName evidence="4">Uncharacterized protein</fullName>
    </submittedName>
</protein>
<dbReference type="Proteomes" id="UP000824120">
    <property type="component" value="Chromosome 5"/>
</dbReference>
<keyword evidence="3" id="KW-0378">Hydrolase</keyword>
<dbReference type="PRINTS" id="PR01911">
    <property type="entry name" value="PFDSPHPHTASE"/>
</dbReference>
<dbReference type="AlphaFoldDB" id="A0A9J5Z5I2"/>
<dbReference type="InterPro" id="IPR004861">
    <property type="entry name" value="Siw14-like"/>
</dbReference>
<proteinExistence type="predicted"/>
<keyword evidence="2" id="KW-0963">Cytoplasm</keyword>
<accession>A0A9J5Z5I2</accession>
<comment type="caution">
    <text evidence="4">The sequence shown here is derived from an EMBL/GenBank/DDBJ whole genome shotgun (WGS) entry which is preliminary data.</text>
</comment>
<evidence type="ECO:0000313" key="4">
    <source>
        <dbReference type="EMBL" id="KAG5607485.1"/>
    </source>
</evidence>
<evidence type="ECO:0000313" key="5">
    <source>
        <dbReference type="Proteomes" id="UP000824120"/>
    </source>
</evidence>
<dbReference type="SUPFAM" id="SSF52799">
    <property type="entry name" value="(Phosphotyrosine protein) phosphatases II"/>
    <property type="match status" value="1"/>
</dbReference>
<name>A0A9J5Z5I2_SOLCO</name>
<dbReference type="FunFam" id="3.90.190.10:FF:000035">
    <property type="entry name" value="Tyrosine phosphatase, putative"/>
    <property type="match status" value="1"/>
</dbReference>
<dbReference type="PANTHER" id="PTHR31126">
    <property type="entry name" value="TYROSINE-PROTEIN PHOSPHATASE"/>
    <property type="match status" value="1"/>
</dbReference>